<comment type="caution">
    <text evidence="2">The sequence shown here is derived from an EMBL/GenBank/DDBJ whole genome shotgun (WGS) entry which is preliminary data.</text>
</comment>
<proteinExistence type="predicted"/>
<organism evidence="2 3">
    <name type="scientific">Oceanobacillus locisalsi</name>
    <dbReference type="NCBI Taxonomy" id="546107"/>
    <lineage>
        <taxon>Bacteria</taxon>
        <taxon>Bacillati</taxon>
        <taxon>Bacillota</taxon>
        <taxon>Bacilli</taxon>
        <taxon>Bacillales</taxon>
        <taxon>Bacillaceae</taxon>
        <taxon>Oceanobacillus</taxon>
    </lineage>
</organism>
<evidence type="ECO:0000313" key="3">
    <source>
        <dbReference type="Proteomes" id="UP001597041"/>
    </source>
</evidence>
<name>A0ABW3NCN7_9BACI</name>
<keyword evidence="1" id="KW-0472">Membrane</keyword>
<sequence length="50" mass="5741">MIFPYLINVLIVIVQVEEMFIGTVFIGEMEYIRLNAVGRKDTNLLTVPNL</sequence>
<protein>
    <submittedName>
        <fullName evidence="2">Uncharacterized protein</fullName>
    </submittedName>
</protein>
<evidence type="ECO:0000313" key="2">
    <source>
        <dbReference type="EMBL" id="MFD1064733.1"/>
    </source>
</evidence>
<accession>A0ABW3NCN7</accession>
<keyword evidence="1" id="KW-1133">Transmembrane helix</keyword>
<gene>
    <name evidence="2" type="ORF">ACFQ19_01720</name>
</gene>
<feature type="transmembrane region" description="Helical" evidence="1">
    <location>
        <begin position="6"/>
        <end position="26"/>
    </location>
</feature>
<dbReference type="EMBL" id="JBHTKK010000001">
    <property type="protein sequence ID" value="MFD1064733.1"/>
    <property type="molecule type" value="Genomic_DNA"/>
</dbReference>
<reference evidence="3" key="1">
    <citation type="journal article" date="2019" name="Int. J. Syst. Evol. Microbiol.">
        <title>The Global Catalogue of Microorganisms (GCM) 10K type strain sequencing project: providing services to taxonomists for standard genome sequencing and annotation.</title>
        <authorList>
            <consortium name="The Broad Institute Genomics Platform"/>
            <consortium name="The Broad Institute Genome Sequencing Center for Infectious Disease"/>
            <person name="Wu L."/>
            <person name="Ma J."/>
        </authorList>
    </citation>
    <scope>NUCLEOTIDE SEQUENCE [LARGE SCALE GENOMIC DNA]</scope>
    <source>
        <strain evidence="3">CCUG 56608</strain>
    </source>
</reference>
<evidence type="ECO:0000256" key="1">
    <source>
        <dbReference type="SAM" id="Phobius"/>
    </source>
</evidence>
<dbReference type="RefSeq" id="WP_379590195.1">
    <property type="nucleotide sequence ID" value="NZ_JBHTKK010000001.1"/>
</dbReference>
<dbReference type="Proteomes" id="UP001597041">
    <property type="component" value="Unassembled WGS sequence"/>
</dbReference>
<keyword evidence="1" id="KW-0812">Transmembrane</keyword>
<keyword evidence="3" id="KW-1185">Reference proteome</keyword>